<dbReference type="NCBIfam" id="TIGR00091">
    <property type="entry name" value="tRNA (guanosine(46)-N7)-methyltransferase TrmB"/>
    <property type="match status" value="1"/>
</dbReference>
<evidence type="ECO:0000256" key="1">
    <source>
        <dbReference type="ARBA" id="ARBA00000142"/>
    </source>
</evidence>
<feature type="binding site" evidence="7">
    <location>
        <position position="44"/>
    </location>
    <ligand>
        <name>S-adenosyl-L-methionine</name>
        <dbReference type="ChEBI" id="CHEBI:59789"/>
    </ligand>
</feature>
<comment type="caution">
    <text evidence="7">Lacks conserved residue(s) required for the propagation of feature annotation.</text>
</comment>
<dbReference type="AlphaFoldDB" id="A0A0D8J247"/>
<feature type="binding site" evidence="7">
    <location>
        <position position="162"/>
    </location>
    <ligand>
        <name>substrate</name>
    </ligand>
</feature>
<evidence type="ECO:0000256" key="5">
    <source>
        <dbReference type="ARBA" id="ARBA00022691"/>
    </source>
</evidence>
<reference evidence="9 13" key="2">
    <citation type="submission" date="2015-10" db="EMBL/GenBank/DDBJ databases">
        <title>A novel member of the family Ruminococcaceae isolated from human faeces.</title>
        <authorList>
            <person name="Shkoporov A.N."/>
            <person name="Chaplin A.V."/>
            <person name="Motuzova O.V."/>
            <person name="Kafarskaia L.I."/>
            <person name="Efimov B.A."/>
        </authorList>
    </citation>
    <scope>NUCLEOTIDE SEQUENCE [LARGE SCALE GENOMIC DNA]</scope>
    <source>
        <strain evidence="9 13">668</strain>
    </source>
</reference>
<reference evidence="10 14" key="4">
    <citation type="submission" date="2019-08" db="EMBL/GenBank/DDBJ databases">
        <title>In-depth cultivation of the pig gut microbiome towards novel bacterial diversity and tailored functional studies.</title>
        <authorList>
            <person name="Wylensek D."/>
            <person name="Hitch T.C.A."/>
            <person name="Clavel T."/>
        </authorList>
    </citation>
    <scope>NUCLEOTIDE SEQUENCE [LARGE SCALE GENOMIC DNA]</scope>
    <source>
        <strain evidence="10 14">WCA3-601-WT-6J</strain>
    </source>
</reference>
<dbReference type="RefSeq" id="WP_050004643.1">
    <property type="nucleotide sequence ID" value="NZ_CAOJUJ010000004.1"/>
</dbReference>
<dbReference type="EC" id="2.1.1.33" evidence="7"/>
<dbReference type="PANTHER" id="PTHR23417:SF14">
    <property type="entry name" value="PENTACOTRIPEPTIDE-REPEAT REGION OF PRORP DOMAIN-CONTAINING PROTEIN"/>
    <property type="match status" value="1"/>
</dbReference>
<evidence type="ECO:0000313" key="10">
    <source>
        <dbReference type="EMBL" id="MST92552.1"/>
    </source>
</evidence>
<proteinExistence type="inferred from homology"/>
<dbReference type="EMBL" id="WMZU01000002">
    <property type="protein sequence ID" value="MTS26254.1"/>
    <property type="molecule type" value="Genomic_DNA"/>
</dbReference>
<dbReference type="InterPro" id="IPR003358">
    <property type="entry name" value="tRNA_(Gua-N-7)_MeTrfase_Trmb"/>
</dbReference>
<accession>A0A0D8J247</accession>
<keyword evidence="5 7" id="KW-0949">S-adenosyl-L-methionine</keyword>
<comment type="function">
    <text evidence="2 7">Catalyzes the formation of N(7)-methylguanine at position 46 (m7G46) in tRNA.</text>
</comment>
<reference evidence="8" key="1">
    <citation type="submission" date="2015-02" db="EMBL/GenBank/DDBJ databases">
        <title>A novel member of the family Ruminococcaceae isolated from human feces.</title>
        <authorList>
            <person name="Shkoporov A.N."/>
            <person name="Chaplin A.V."/>
            <person name="Motuzova O.V."/>
            <person name="Kafarskaia L.I."/>
            <person name="Khokhlova E.V."/>
            <person name="Efimov B.A."/>
        </authorList>
    </citation>
    <scope>NUCLEOTIDE SEQUENCE [LARGE SCALE GENOMIC DNA]</scope>
    <source>
        <strain evidence="8">585-1</strain>
    </source>
</reference>
<dbReference type="PROSITE" id="PS51625">
    <property type="entry name" value="SAM_MT_TRMB"/>
    <property type="match status" value="1"/>
</dbReference>
<dbReference type="NCBIfam" id="NF001080">
    <property type="entry name" value="PRK00121.2-2"/>
    <property type="match status" value="1"/>
</dbReference>
<dbReference type="EMBL" id="LMUA01000030">
    <property type="protein sequence ID" value="KUE75088.1"/>
    <property type="molecule type" value="Genomic_DNA"/>
</dbReference>
<feature type="binding site" evidence="7">
    <location>
        <position position="69"/>
    </location>
    <ligand>
        <name>S-adenosyl-L-methionine</name>
        <dbReference type="ChEBI" id="CHEBI:59789"/>
    </ligand>
</feature>
<evidence type="ECO:0000313" key="15">
    <source>
        <dbReference type="Proteomes" id="UP000472755"/>
    </source>
</evidence>
<reference evidence="11 15" key="3">
    <citation type="journal article" date="2019" name="Nat. Med.">
        <title>A library of human gut bacterial isolates paired with longitudinal multiomics data enables mechanistic microbiome research.</title>
        <authorList>
            <person name="Poyet M."/>
            <person name="Groussin M."/>
            <person name="Gibbons S.M."/>
            <person name="Avila-Pacheco J."/>
            <person name="Jiang X."/>
            <person name="Kearney S.M."/>
            <person name="Perrotta A.R."/>
            <person name="Berdy B."/>
            <person name="Zhao S."/>
            <person name="Lieberman T.D."/>
            <person name="Swanson P.K."/>
            <person name="Smith M."/>
            <person name="Roesemann S."/>
            <person name="Alexander J.E."/>
            <person name="Rich S.A."/>
            <person name="Livny J."/>
            <person name="Vlamakis H."/>
            <person name="Clish C."/>
            <person name="Bullock K."/>
            <person name="Deik A."/>
            <person name="Scott J."/>
            <person name="Pierce K.A."/>
            <person name="Xavier R.J."/>
            <person name="Alm E.J."/>
        </authorList>
    </citation>
    <scope>NUCLEOTIDE SEQUENCE [LARGE SCALE GENOMIC DNA]</scope>
    <source>
        <strain evidence="11 15">BIOML-A4</strain>
    </source>
</reference>
<dbReference type="EMBL" id="JXXK01000003">
    <property type="protein sequence ID" value="KJF40982.1"/>
    <property type="molecule type" value="Genomic_DNA"/>
</dbReference>
<accession>A0A0W7TMM6</accession>
<gene>
    <name evidence="7 10" type="primary">trmB</name>
    <name evidence="9" type="ORF">ASJ35_15700</name>
    <name evidence="10" type="ORF">FYJ76_11525</name>
    <name evidence="11" type="ORF">GMD59_03015</name>
    <name evidence="8" type="ORF">TQ39_04015</name>
</gene>
<feature type="binding site" evidence="7">
    <location>
        <position position="102"/>
    </location>
    <ligand>
        <name>S-adenosyl-L-methionine</name>
        <dbReference type="ChEBI" id="CHEBI:59789"/>
    </ligand>
</feature>
<organism evidence="8 12">
    <name type="scientific">Ruthenibacterium lactatiformans</name>
    <dbReference type="NCBI Taxonomy" id="1550024"/>
    <lineage>
        <taxon>Bacteria</taxon>
        <taxon>Bacillati</taxon>
        <taxon>Bacillota</taxon>
        <taxon>Clostridia</taxon>
        <taxon>Eubacteriales</taxon>
        <taxon>Oscillospiraceae</taxon>
        <taxon>Ruthenibacterium</taxon>
    </lineage>
</organism>
<keyword evidence="3 7" id="KW-0489">Methyltransferase</keyword>
<name>A0A0D8J247_9FIRM</name>
<evidence type="ECO:0000313" key="12">
    <source>
        <dbReference type="Proteomes" id="UP000032483"/>
    </source>
</evidence>
<dbReference type="InterPro" id="IPR055361">
    <property type="entry name" value="tRNA_methyltr_TrmB_bact"/>
</dbReference>
<dbReference type="Proteomes" id="UP000472755">
    <property type="component" value="Unassembled WGS sequence"/>
</dbReference>
<dbReference type="Pfam" id="PF02390">
    <property type="entry name" value="Methyltransf_4"/>
    <property type="match status" value="1"/>
</dbReference>
<comment type="pathway">
    <text evidence="7">tRNA modification; N(7)-methylguanine-tRNA biosynthesis.</text>
</comment>
<comment type="catalytic activity">
    <reaction evidence="1 7">
        <text>guanosine(46) in tRNA + S-adenosyl-L-methionine = N(7)-methylguanosine(46) in tRNA + S-adenosyl-L-homocysteine</text>
        <dbReference type="Rhea" id="RHEA:42708"/>
        <dbReference type="Rhea" id="RHEA-COMP:10188"/>
        <dbReference type="Rhea" id="RHEA-COMP:10189"/>
        <dbReference type="ChEBI" id="CHEBI:57856"/>
        <dbReference type="ChEBI" id="CHEBI:59789"/>
        <dbReference type="ChEBI" id="CHEBI:74269"/>
        <dbReference type="ChEBI" id="CHEBI:74480"/>
        <dbReference type="EC" id="2.1.1.33"/>
    </reaction>
</comment>
<dbReference type="HAMAP" id="MF_01057">
    <property type="entry name" value="tRNA_methyltr_TrmB"/>
    <property type="match status" value="1"/>
</dbReference>
<dbReference type="InterPro" id="IPR029063">
    <property type="entry name" value="SAM-dependent_MTases_sf"/>
</dbReference>
<comment type="caution">
    <text evidence="8">The sequence shown here is derived from an EMBL/GenBank/DDBJ whole genome shotgun (WGS) entry which is preliminary data.</text>
</comment>
<evidence type="ECO:0000313" key="11">
    <source>
        <dbReference type="EMBL" id="MTS26254.1"/>
    </source>
</evidence>
<keyword evidence="12" id="KW-1185">Reference proteome</keyword>
<comment type="similarity">
    <text evidence="7">Belongs to the class I-like SAM-binding methyltransferase superfamily. TrmB family.</text>
</comment>
<evidence type="ECO:0000313" key="14">
    <source>
        <dbReference type="Proteomes" id="UP000431913"/>
    </source>
</evidence>
<dbReference type="Proteomes" id="UP000053433">
    <property type="component" value="Unassembled WGS sequence"/>
</dbReference>
<feature type="binding site" evidence="7">
    <location>
        <position position="130"/>
    </location>
    <ligand>
        <name>substrate</name>
    </ligand>
</feature>
<evidence type="ECO:0000256" key="7">
    <source>
        <dbReference type="HAMAP-Rule" id="MF_01057"/>
    </source>
</evidence>
<dbReference type="PANTHER" id="PTHR23417">
    <property type="entry name" value="3-DEOXY-D-MANNO-OCTULOSONIC-ACID TRANSFERASE/TRNA GUANINE-N 7 - -METHYLTRANSFERASE"/>
    <property type="match status" value="1"/>
</dbReference>
<keyword evidence="6 7" id="KW-0819">tRNA processing</keyword>
<dbReference type="SUPFAM" id="SSF53335">
    <property type="entry name" value="S-adenosyl-L-methionine-dependent methyltransferases"/>
    <property type="match status" value="1"/>
</dbReference>
<evidence type="ECO:0000313" key="9">
    <source>
        <dbReference type="EMBL" id="KUE75088.1"/>
    </source>
</evidence>
<dbReference type="GeneID" id="42855800"/>
<evidence type="ECO:0000256" key="2">
    <source>
        <dbReference type="ARBA" id="ARBA00003015"/>
    </source>
</evidence>
<dbReference type="Proteomes" id="UP000032483">
    <property type="component" value="Unassembled WGS sequence"/>
</dbReference>
<keyword evidence="4 7" id="KW-0808">Transferase</keyword>
<evidence type="ECO:0000313" key="8">
    <source>
        <dbReference type="EMBL" id="KJF40982.1"/>
    </source>
</evidence>
<evidence type="ECO:0000256" key="6">
    <source>
        <dbReference type="ARBA" id="ARBA00022694"/>
    </source>
</evidence>
<protein>
    <recommendedName>
        <fullName evidence="7">tRNA (guanine-N(7)-)-methyltransferase</fullName>
        <ecNumber evidence="7">2.1.1.33</ecNumber>
    </recommendedName>
    <alternativeName>
        <fullName evidence="7">tRNA (guanine(46)-N(7))-methyltransferase</fullName>
    </alternativeName>
    <alternativeName>
        <fullName evidence="7">tRNA(m7G46)-methyltransferase</fullName>
    </alternativeName>
</protein>
<dbReference type="GO" id="GO:0043527">
    <property type="term" value="C:tRNA methyltransferase complex"/>
    <property type="evidence" value="ECO:0007669"/>
    <property type="project" value="TreeGrafter"/>
</dbReference>
<sequence>MRMRFKPYAGPELAACPFHMNDATRYKGRWRETFARPGQPLHLELGCGKGGFLARLASRNPDVNYIGVDITDKVLILAKRNIERIYAEQGLPIDNVKTLAHDIERIPTLLDKADRVERIYINFCNPWNKKANHKKHRLTHTRQLLLYRPFLADGAEIWFKCDDDDLFKDTLRYMAEAGFEVTWQTRDLHADEPSWNIRTEHEQMFTEMGIPTKALIARKTSLPENAPAPCIPHDIME</sequence>
<dbReference type="Gene3D" id="3.40.50.150">
    <property type="entry name" value="Vaccinia Virus protein VP39"/>
    <property type="match status" value="1"/>
</dbReference>
<dbReference type="EMBL" id="VUNJ01000012">
    <property type="protein sequence ID" value="MST92552.1"/>
    <property type="molecule type" value="Genomic_DNA"/>
</dbReference>
<dbReference type="PATRIC" id="fig|1550024.3.peg.899"/>
<evidence type="ECO:0000313" key="13">
    <source>
        <dbReference type="Proteomes" id="UP000053433"/>
    </source>
</evidence>
<evidence type="ECO:0000256" key="3">
    <source>
        <dbReference type="ARBA" id="ARBA00022603"/>
    </source>
</evidence>
<dbReference type="CDD" id="cd02440">
    <property type="entry name" value="AdoMet_MTases"/>
    <property type="match status" value="1"/>
</dbReference>
<evidence type="ECO:0000256" key="4">
    <source>
        <dbReference type="ARBA" id="ARBA00022679"/>
    </source>
</evidence>
<feature type="binding site" evidence="7">
    <location>
        <position position="125"/>
    </location>
    <ligand>
        <name>S-adenosyl-L-methionine</name>
        <dbReference type="ChEBI" id="CHEBI:59789"/>
    </ligand>
</feature>
<dbReference type="Proteomes" id="UP000431913">
    <property type="component" value="Unassembled WGS sequence"/>
</dbReference>
<dbReference type="UniPathway" id="UPA00989"/>
<dbReference type="GO" id="GO:0008176">
    <property type="term" value="F:tRNA (guanine(46)-N7)-methyltransferase activity"/>
    <property type="evidence" value="ECO:0007669"/>
    <property type="project" value="UniProtKB-UniRule"/>
</dbReference>